<dbReference type="HAMAP" id="MF_00425">
    <property type="entry name" value="NqrA"/>
    <property type="match status" value="1"/>
</dbReference>
<keyword evidence="2 8" id="KW-1278">Translocase</keyword>
<dbReference type="PANTHER" id="PTHR37839:SF1">
    <property type="entry name" value="NA(+)-TRANSLOCATING NADH-QUINONE REDUCTASE SUBUNIT A"/>
    <property type="match status" value="1"/>
</dbReference>
<evidence type="ECO:0000259" key="9">
    <source>
        <dbReference type="Pfam" id="PF05896"/>
    </source>
</evidence>
<evidence type="ECO:0000313" key="13">
    <source>
        <dbReference type="Proteomes" id="UP000644441"/>
    </source>
</evidence>
<dbReference type="RefSeq" id="WP_194856519.1">
    <property type="nucleotide sequence ID" value="NZ_ARXR01000026.1"/>
</dbReference>
<evidence type="ECO:0000256" key="6">
    <source>
        <dbReference type="ARBA" id="ARBA00023075"/>
    </source>
</evidence>
<evidence type="ECO:0000256" key="2">
    <source>
        <dbReference type="ARBA" id="ARBA00022967"/>
    </source>
</evidence>
<name>A0ABS0AKF9_9GAMM</name>
<evidence type="ECO:0000256" key="4">
    <source>
        <dbReference type="ARBA" id="ARBA00023053"/>
    </source>
</evidence>
<comment type="similarity">
    <text evidence="8">Belongs to the NqrA family.</text>
</comment>
<evidence type="ECO:0000256" key="3">
    <source>
        <dbReference type="ARBA" id="ARBA00023027"/>
    </source>
</evidence>
<organism evidence="12 13">
    <name type="scientific">Alloalcanivorax venustensis ISO4</name>
    <dbReference type="NCBI Taxonomy" id="1177184"/>
    <lineage>
        <taxon>Bacteria</taxon>
        <taxon>Pseudomonadati</taxon>
        <taxon>Pseudomonadota</taxon>
        <taxon>Gammaproteobacteria</taxon>
        <taxon>Oceanospirillales</taxon>
        <taxon>Alcanivoracaceae</taxon>
        <taxon>Alloalcanivorax</taxon>
    </lineage>
</organism>
<gene>
    <name evidence="8" type="primary">nqrA</name>
    <name evidence="12" type="ORF">ISO4_02563</name>
</gene>
<keyword evidence="7 8" id="KW-0739">Sodium transport</keyword>
<evidence type="ECO:0000313" key="12">
    <source>
        <dbReference type="EMBL" id="MBF5053961.1"/>
    </source>
</evidence>
<evidence type="ECO:0000256" key="5">
    <source>
        <dbReference type="ARBA" id="ARBA00023065"/>
    </source>
</evidence>
<comment type="caution">
    <text evidence="12">The sequence shown here is derived from an EMBL/GenBank/DDBJ whole genome shotgun (WGS) entry which is preliminary data.</text>
</comment>
<keyword evidence="6 8" id="KW-0830">Ubiquinone</keyword>
<keyword evidence="3 8" id="KW-0520">NAD</keyword>
<feature type="domain" description="NqrA N-terminal barrel-sandwich hybrid" evidence="9">
    <location>
        <begin position="2"/>
        <end position="94"/>
    </location>
</feature>
<keyword evidence="13" id="KW-1185">Reference proteome</keyword>
<dbReference type="InterPro" id="IPR022615">
    <property type="entry name" value="NqrA_C_domain"/>
</dbReference>
<sequence length="448" mass="48640">MIKIKKGLDLPIAGAPRQAIEEGHQVRSVAVLGGDYMGMKPTMEVREGDTVKKGQLLFTDKKTDGVKYTAPAAGKVVAINRGHKRVLQSVVIEVADQEDEVEFDAHDAAALASLDREAVQRQLIDSGEWTLLRTRPFGKVPAPGTTPNSIFVTAMDTNPLAQDPAVVIKANESSFRHGLAVLGRLTDGPVWVCRAPGGDLPAFAEGQIREETFTGKHPAGNAGTHVHYLDPVSLAKTVWTVGYQEVIAIGKLFTEGKISTDRVVALTGPQVKTPRLMRTRVGAGMEDFTRGELKDGDNRIVGGSVFNGHHARGPLMFLSRFSNQVTVLREGRERQLLGYISPGPNRFSVMNIYLSKLMPGKRFNLTTTTNGSERAMVPIGAYEQVMPLDILPTQLLRSLIVGDTDSAIALGALEVVEEDLALCTYVCPGKYEYGPILRDNLTTIEVES</sequence>
<dbReference type="NCBIfam" id="TIGR01936">
    <property type="entry name" value="nqrA"/>
    <property type="match status" value="1"/>
</dbReference>
<keyword evidence="5 8" id="KW-0406">Ion transport</keyword>
<reference evidence="12 13" key="1">
    <citation type="submission" date="2012-09" db="EMBL/GenBank/DDBJ databases">
        <title>Genome Sequence of alkane-degrading Bacterium Alcanivorax venustensis ISO4.</title>
        <authorList>
            <person name="Lai Q."/>
            <person name="Shao Z."/>
        </authorList>
    </citation>
    <scope>NUCLEOTIDE SEQUENCE [LARGE SCALE GENOMIC DNA]</scope>
    <source>
        <strain evidence="12 13">ISO4</strain>
    </source>
</reference>
<dbReference type="Gene3D" id="2.40.50.100">
    <property type="match status" value="1"/>
</dbReference>
<proteinExistence type="inferred from homology"/>
<dbReference type="Pfam" id="PF11973">
    <property type="entry name" value="NQRA_SLBB"/>
    <property type="match status" value="1"/>
</dbReference>
<feature type="domain" description="Na(+)-translocating NADH-quinone reductase subunit A C-terminal" evidence="10">
    <location>
        <begin position="263"/>
        <end position="311"/>
    </location>
</feature>
<dbReference type="Pfam" id="PF24836">
    <property type="entry name" value="NQRA_2nd"/>
    <property type="match status" value="1"/>
</dbReference>
<dbReference type="InterPro" id="IPR056148">
    <property type="entry name" value="NQRA_2nd"/>
</dbReference>
<protein>
    <recommendedName>
        <fullName evidence="8">Na(+)-translocating NADH-quinone reductase subunit A</fullName>
        <shortName evidence="8">Na(+)-NQR subunit A</shortName>
        <shortName evidence="8">Na(+)-translocating NQR subunit A</shortName>
        <ecNumber evidence="8">7.2.1.1</ecNumber>
    </recommendedName>
    <alternativeName>
        <fullName evidence="8">NQR complex subunit A</fullName>
    </alternativeName>
    <alternativeName>
        <fullName evidence="8">NQR-1 subunit A</fullName>
    </alternativeName>
</protein>
<dbReference type="GeneID" id="99766579"/>
<dbReference type="EMBL" id="ARXR01000026">
    <property type="protein sequence ID" value="MBF5053961.1"/>
    <property type="molecule type" value="Genomic_DNA"/>
</dbReference>
<accession>A0ABS0AKF9</accession>
<evidence type="ECO:0000256" key="7">
    <source>
        <dbReference type="ARBA" id="ARBA00023201"/>
    </source>
</evidence>
<evidence type="ECO:0000259" key="11">
    <source>
        <dbReference type="Pfam" id="PF24836"/>
    </source>
</evidence>
<evidence type="ECO:0000259" key="10">
    <source>
        <dbReference type="Pfam" id="PF11973"/>
    </source>
</evidence>
<keyword evidence="4 8" id="KW-0915">Sodium</keyword>
<dbReference type="PANTHER" id="PTHR37839">
    <property type="entry name" value="NA(+)-TRANSLOCATING NADH-QUINONE REDUCTASE SUBUNIT A"/>
    <property type="match status" value="1"/>
</dbReference>
<dbReference type="InterPro" id="IPR056147">
    <property type="entry name" value="NQRA_N"/>
</dbReference>
<dbReference type="EC" id="7.2.1.1" evidence="8"/>
<feature type="domain" description="NqrA second alpha/beta" evidence="11">
    <location>
        <begin position="114"/>
        <end position="258"/>
    </location>
</feature>
<dbReference type="NCBIfam" id="NF003759">
    <property type="entry name" value="PRK05352.1-2"/>
    <property type="match status" value="1"/>
</dbReference>
<evidence type="ECO:0000256" key="1">
    <source>
        <dbReference type="ARBA" id="ARBA00022448"/>
    </source>
</evidence>
<comment type="catalytic activity">
    <reaction evidence="8">
        <text>a ubiquinone + n Na(+)(in) + NADH + H(+) = a ubiquinol + n Na(+)(out) + NAD(+)</text>
        <dbReference type="Rhea" id="RHEA:47748"/>
        <dbReference type="Rhea" id="RHEA-COMP:9565"/>
        <dbReference type="Rhea" id="RHEA-COMP:9566"/>
        <dbReference type="ChEBI" id="CHEBI:15378"/>
        <dbReference type="ChEBI" id="CHEBI:16389"/>
        <dbReference type="ChEBI" id="CHEBI:17976"/>
        <dbReference type="ChEBI" id="CHEBI:29101"/>
        <dbReference type="ChEBI" id="CHEBI:57540"/>
        <dbReference type="ChEBI" id="CHEBI:57945"/>
        <dbReference type="EC" id="7.2.1.1"/>
    </reaction>
</comment>
<dbReference type="Pfam" id="PF05896">
    <property type="entry name" value="NQRA_N"/>
    <property type="match status" value="1"/>
</dbReference>
<comment type="function">
    <text evidence="8">NQR complex catalyzes the reduction of ubiquinone-1 to ubiquinol by two successive reactions, coupled with the transport of Na(+) ions from the cytoplasm to the periplasm. NqrA to NqrE are probably involved in the second step, the conversion of ubisemiquinone to ubiquinol.</text>
</comment>
<dbReference type="InterPro" id="IPR008703">
    <property type="entry name" value="NqrA"/>
</dbReference>
<evidence type="ECO:0000256" key="8">
    <source>
        <dbReference type="HAMAP-Rule" id="MF_00425"/>
    </source>
</evidence>
<comment type="subunit">
    <text evidence="8">Composed of six subunits; NqrA, NqrB, NqrC, NqrD, NqrE and NqrF.</text>
</comment>
<keyword evidence="1 8" id="KW-0813">Transport</keyword>
<dbReference type="Proteomes" id="UP000644441">
    <property type="component" value="Unassembled WGS sequence"/>
</dbReference>